<protein>
    <submittedName>
        <fullName evidence="4">WD_REPEATS_REGION domain-containing protein</fullName>
    </submittedName>
</protein>
<dbReference type="PROSITE" id="PS50082">
    <property type="entry name" value="WD_REPEATS_2"/>
    <property type="match status" value="1"/>
</dbReference>
<dbReference type="InterPro" id="IPR051733">
    <property type="entry name" value="WD_repeat_DCAF13/WDSOF1"/>
</dbReference>
<dbReference type="GO" id="GO:0000462">
    <property type="term" value="P:maturation of SSU-rRNA from tricistronic rRNA transcript (SSU-rRNA, 5.8S rRNA, LSU-rRNA)"/>
    <property type="evidence" value="ECO:0007669"/>
    <property type="project" value="TreeGrafter"/>
</dbReference>
<keyword evidence="1" id="KW-0853">WD repeat</keyword>
<dbReference type="WBParaSite" id="Minc3s01910g27131">
    <property type="protein sequence ID" value="Minc3s01910g27131"/>
    <property type="gene ID" value="Minc3s01910g27131"/>
</dbReference>
<proteinExistence type="predicted"/>
<dbReference type="PANTHER" id="PTHR22851:SF0">
    <property type="entry name" value="DDB1- AND CUL4-ASSOCIATED FACTOR 13"/>
    <property type="match status" value="1"/>
</dbReference>
<evidence type="ECO:0000256" key="2">
    <source>
        <dbReference type="SAM" id="Phobius"/>
    </source>
</evidence>
<dbReference type="InterPro" id="IPR001680">
    <property type="entry name" value="WD40_rpt"/>
</dbReference>
<evidence type="ECO:0000313" key="4">
    <source>
        <dbReference type="WBParaSite" id="Minc3s01910g27131"/>
    </source>
</evidence>
<dbReference type="InterPro" id="IPR015943">
    <property type="entry name" value="WD40/YVTN_repeat-like_dom_sf"/>
</dbReference>
<feature type="transmembrane region" description="Helical" evidence="2">
    <location>
        <begin position="123"/>
        <end position="149"/>
    </location>
</feature>
<organism evidence="3 4">
    <name type="scientific">Meloidogyne incognita</name>
    <name type="common">Southern root-knot nematode worm</name>
    <name type="synonym">Oxyuris incognita</name>
    <dbReference type="NCBI Taxonomy" id="6306"/>
    <lineage>
        <taxon>Eukaryota</taxon>
        <taxon>Metazoa</taxon>
        <taxon>Ecdysozoa</taxon>
        <taxon>Nematoda</taxon>
        <taxon>Chromadorea</taxon>
        <taxon>Rhabditida</taxon>
        <taxon>Tylenchina</taxon>
        <taxon>Tylenchomorpha</taxon>
        <taxon>Tylenchoidea</taxon>
        <taxon>Meloidogynidae</taxon>
        <taxon>Meloidogyninae</taxon>
        <taxon>Meloidogyne</taxon>
        <taxon>Meloidogyne incognita group</taxon>
    </lineage>
</organism>
<dbReference type="GO" id="GO:0032040">
    <property type="term" value="C:small-subunit processome"/>
    <property type="evidence" value="ECO:0007669"/>
    <property type="project" value="TreeGrafter"/>
</dbReference>
<keyword evidence="2" id="KW-1133">Transmembrane helix</keyword>
<dbReference type="PROSITE" id="PS50294">
    <property type="entry name" value="WD_REPEATS_REGION"/>
    <property type="match status" value="1"/>
</dbReference>
<keyword evidence="3" id="KW-1185">Reference proteome</keyword>
<dbReference type="Proteomes" id="UP000887563">
    <property type="component" value="Unplaced"/>
</dbReference>
<evidence type="ECO:0000313" key="3">
    <source>
        <dbReference type="Proteomes" id="UP000887563"/>
    </source>
</evidence>
<evidence type="ECO:0000256" key="1">
    <source>
        <dbReference type="PROSITE-ProRule" id="PRU00221"/>
    </source>
</evidence>
<keyword evidence="2" id="KW-0472">Membrane</keyword>
<accession>A0A914MHL4</accession>
<dbReference type="AlphaFoldDB" id="A0A914MHL4"/>
<reference evidence="4" key="1">
    <citation type="submission" date="2022-11" db="UniProtKB">
        <authorList>
            <consortium name="WormBaseParasite"/>
        </authorList>
    </citation>
    <scope>IDENTIFICATION</scope>
</reference>
<dbReference type="Gene3D" id="2.130.10.10">
    <property type="entry name" value="YVTN repeat-like/Quinoprotein amine dehydrogenase"/>
    <property type="match status" value="1"/>
</dbReference>
<name>A0A914MHL4_MELIC</name>
<dbReference type="SUPFAM" id="SSF50978">
    <property type="entry name" value="WD40 repeat-like"/>
    <property type="match status" value="1"/>
</dbReference>
<feature type="repeat" description="WD" evidence="1">
    <location>
        <begin position="62"/>
        <end position="104"/>
    </location>
</feature>
<dbReference type="PANTHER" id="PTHR22851">
    <property type="entry name" value="U3 SMALL NUCLEOLAR RNA U3 SNORNA ASSOCIATED PROTEIN"/>
    <property type="match status" value="1"/>
</dbReference>
<keyword evidence="2" id="KW-0812">Transmembrane</keyword>
<sequence length="163" mass="18666">MKIKVISRNPDDYQRETKNDIFKASRSYIVNQDPFRHQVEYTRALNAAKLERVFAKPFLASFDGHNEAVNLLEKHPLRLSTVLSGARDGQVKVWHLVTKKCVQTVQAHNGPVNGILSRRLIDLLILLLIELIVDLLVRLLIQLLVNLLIRLMIKMLVDLLAVN</sequence>
<dbReference type="InterPro" id="IPR036322">
    <property type="entry name" value="WD40_repeat_dom_sf"/>
</dbReference>